<proteinExistence type="predicted"/>
<sequence>MFSFQQNDELVVQDPPCNLISFQQEDHGVVELHEHVSMVESTTKISTRKRGGNEALNNPNLATAGLQIQKKLVHREIEKQRRKEMAKLYASLKGLLPLEFIKGRHSTSDHMQQAVHYIKQMQKNVEGLSMKRDQLKKCFEINANQSLINRFIPNTVSVSSCNGGVEVLINSCSIEDGFILSGLLNELVKEGLNVTSCISTKGNDRLLHSIQSEASDLGLIDLSMLEQRLVLVANNQPNFN</sequence>
<accession>A0ACB9EFE7</accession>
<comment type="caution">
    <text evidence="1">The sequence shown here is derived from an EMBL/GenBank/DDBJ whole genome shotgun (WGS) entry which is preliminary data.</text>
</comment>
<protein>
    <submittedName>
        <fullName evidence="1">Uncharacterized protein</fullName>
    </submittedName>
</protein>
<dbReference type="Proteomes" id="UP001055879">
    <property type="component" value="Linkage Group LG02"/>
</dbReference>
<name>A0ACB9EFE7_ARCLA</name>
<dbReference type="EMBL" id="CM042048">
    <property type="protein sequence ID" value="KAI3757537.1"/>
    <property type="molecule type" value="Genomic_DNA"/>
</dbReference>
<evidence type="ECO:0000313" key="2">
    <source>
        <dbReference type="Proteomes" id="UP001055879"/>
    </source>
</evidence>
<reference evidence="1 2" key="2">
    <citation type="journal article" date="2022" name="Mol. Ecol. Resour.">
        <title>The genomes of chicory, endive, great burdock and yacon provide insights into Asteraceae paleo-polyploidization history and plant inulin production.</title>
        <authorList>
            <person name="Fan W."/>
            <person name="Wang S."/>
            <person name="Wang H."/>
            <person name="Wang A."/>
            <person name="Jiang F."/>
            <person name="Liu H."/>
            <person name="Zhao H."/>
            <person name="Xu D."/>
            <person name="Zhang Y."/>
        </authorList>
    </citation>
    <scope>NUCLEOTIDE SEQUENCE [LARGE SCALE GENOMIC DNA]</scope>
    <source>
        <strain evidence="2">cv. Niubang</strain>
    </source>
</reference>
<evidence type="ECO:0000313" key="1">
    <source>
        <dbReference type="EMBL" id="KAI3757537.1"/>
    </source>
</evidence>
<reference evidence="2" key="1">
    <citation type="journal article" date="2022" name="Mol. Ecol. Resour.">
        <title>The genomes of chicory, endive, great burdock and yacon provide insights into Asteraceae palaeo-polyploidization history and plant inulin production.</title>
        <authorList>
            <person name="Fan W."/>
            <person name="Wang S."/>
            <person name="Wang H."/>
            <person name="Wang A."/>
            <person name="Jiang F."/>
            <person name="Liu H."/>
            <person name="Zhao H."/>
            <person name="Xu D."/>
            <person name="Zhang Y."/>
        </authorList>
    </citation>
    <scope>NUCLEOTIDE SEQUENCE [LARGE SCALE GENOMIC DNA]</scope>
    <source>
        <strain evidence="2">cv. Niubang</strain>
    </source>
</reference>
<keyword evidence="2" id="KW-1185">Reference proteome</keyword>
<organism evidence="1 2">
    <name type="scientific">Arctium lappa</name>
    <name type="common">Greater burdock</name>
    <name type="synonym">Lappa major</name>
    <dbReference type="NCBI Taxonomy" id="4217"/>
    <lineage>
        <taxon>Eukaryota</taxon>
        <taxon>Viridiplantae</taxon>
        <taxon>Streptophyta</taxon>
        <taxon>Embryophyta</taxon>
        <taxon>Tracheophyta</taxon>
        <taxon>Spermatophyta</taxon>
        <taxon>Magnoliopsida</taxon>
        <taxon>eudicotyledons</taxon>
        <taxon>Gunneridae</taxon>
        <taxon>Pentapetalae</taxon>
        <taxon>asterids</taxon>
        <taxon>campanulids</taxon>
        <taxon>Asterales</taxon>
        <taxon>Asteraceae</taxon>
        <taxon>Carduoideae</taxon>
        <taxon>Cardueae</taxon>
        <taxon>Arctiinae</taxon>
        <taxon>Arctium</taxon>
    </lineage>
</organism>
<gene>
    <name evidence="1" type="ORF">L6452_05077</name>
</gene>